<accession>A0ABW7FPL5</accession>
<feature type="domain" description="HTH lacI-type" evidence="4">
    <location>
        <begin position="12"/>
        <end position="66"/>
    </location>
</feature>
<dbReference type="InterPro" id="IPR000843">
    <property type="entry name" value="HTH_LacI"/>
</dbReference>
<dbReference type="RefSeq" id="WP_394401679.1">
    <property type="nucleotide sequence ID" value="NZ_JBIGHW010000019.1"/>
</dbReference>
<dbReference type="SUPFAM" id="SSF53822">
    <property type="entry name" value="Periplasmic binding protein-like I"/>
    <property type="match status" value="1"/>
</dbReference>
<keyword evidence="6" id="KW-1185">Reference proteome</keyword>
<dbReference type="Proteomes" id="UP001606301">
    <property type="component" value="Unassembled WGS sequence"/>
</dbReference>
<dbReference type="PROSITE" id="PS50932">
    <property type="entry name" value="HTH_LACI_2"/>
    <property type="match status" value="1"/>
</dbReference>
<dbReference type="InterPro" id="IPR028082">
    <property type="entry name" value="Peripla_BP_I"/>
</dbReference>
<dbReference type="InterPro" id="IPR010982">
    <property type="entry name" value="Lambda_DNA-bd_dom_sf"/>
</dbReference>
<dbReference type="SUPFAM" id="SSF47413">
    <property type="entry name" value="lambda repressor-like DNA-binding domains"/>
    <property type="match status" value="1"/>
</dbReference>
<dbReference type="PROSITE" id="PS00356">
    <property type="entry name" value="HTH_LACI_1"/>
    <property type="match status" value="1"/>
</dbReference>
<dbReference type="GO" id="GO:0003677">
    <property type="term" value="F:DNA binding"/>
    <property type="evidence" value="ECO:0007669"/>
    <property type="project" value="UniProtKB-KW"/>
</dbReference>
<name>A0ABW7FPL5_9BURK</name>
<dbReference type="EMBL" id="JBIGHW010000019">
    <property type="protein sequence ID" value="MFG6443288.1"/>
    <property type="molecule type" value="Genomic_DNA"/>
</dbReference>
<evidence type="ECO:0000256" key="1">
    <source>
        <dbReference type="ARBA" id="ARBA00023015"/>
    </source>
</evidence>
<keyword evidence="3" id="KW-0804">Transcription</keyword>
<keyword evidence="1" id="KW-0805">Transcription regulation</keyword>
<evidence type="ECO:0000256" key="3">
    <source>
        <dbReference type="ARBA" id="ARBA00023163"/>
    </source>
</evidence>
<dbReference type="CDD" id="cd01392">
    <property type="entry name" value="HTH_LacI"/>
    <property type="match status" value="1"/>
</dbReference>
<sequence length="347" mass="36280">MSGLQTGETTGATILDVAALAKVSIRTVSRVINRSKFVNAETRSRVEAAVEELGFRPSLRARGLATGRSYLIGLVHDERNALVLHSVQRGIAAEASRRGCELVVHPVPAGQEPSVDDVLAFLARSHVDGIVIPPTLSGLRGLAEALAEVKAHVVAMSSAHIDGYEAMVLSNEREAVGQAARYLIELGHRQLALIAGPAGFHSTRERRAGFVDAVQGAGAELVGEVAGDYGFESGVAGASRLLDSLPRPTAIFASNDIMAAGVLKAAAARNIAVPGELSVVGFDGSPLADMVIPALTTLQRPMESMAQDAARCLLDMIEGVPTPMRMHATVTLRVGESTGPSPALPRP</sequence>
<organism evidence="5 6">
    <name type="scientific">Pelomonas margarita</name>
    <dbReference type="NCBI Taxonomy" id="3299031"/>
    <lineage>
        <taxon>Bacteria</taxon>
        <taxon>Pseudomonadati</taxon>
        <taxon>Pseudomonadota</taxon>
        <taxon>Betaproteobacteria</taxon>
        <taxon>Burkholderiales</taxon>
        <taxon>Sphaerotilaceae</taxon>
        <taxon>Roseateles</taxon>
    </lineage>
</organism>
<protein>
    <submittedName>
        <fullName evidence="5">LacI family DNA-binding transcriptional regulator</fullName>
    </submittedName>
</protein>
<evidence type="ECO:0000256" key="2">
    <source>
        <dbReference type="ARBA" id="ARBA00023125"/>
    </source>
</evidence>
<dbReference type="PANTHER" id="PTHR30146:SF153">
    <property type="entry name" value="LACTOSE OPERON REPRESSOR"/>
    <property type="match status" value="1"/>
</dbReference>
<keyword evidence="2 5" id="KW-0238">DNA-binding</keyword>
<evidence type="ECO:0000313" key="5">
    <source>
        <dbReference type="EMBL" id="MFG6443288.1"/>
    </source>
</evidence>
<proteinExistence type="predicted"/>
<dbReference type="InterPro" id="IPR046335">
    <property type="entry name" value="LacI/GalR-like_sensor"/>
</dbReference>
<dbReference type="Gene3D" id="1.10.260.40">
    <property type="entry name" value="lambda repressor-like DNA-binding domains"/>
    <property type="match status" value="1"/>
</dbReference>
<reference evidence="5 6" key="1">
    <citation type="submission" date="2024-08" db="EMBL/GenBank/DDBJ databases">
        <authorList>
            <person name="Lu H."/>
        </authorList>
    </citation>
    <scope>NUCLEOTIDE SEQUENCE [LARGE SCALE GENOMIC DNA]</scope>
    <source>
        <strain evidence="5 6">LKC17W</strain>
    </source>
</reference>
<evidence type="ECO:0000259" key="4">
    <source>
        <dbReference type="PROSITE" id="PS50932"/>
    </source>
</evidence>
<dbReference type="Pfam" id="PF00356">
    <property type="entry name" value="LacI"/>
    <property type="match status" value="1"/>
</dbReference>
<gene>
    <name evidence="5" type="ORF">ACG0Z3_21565</name>
</gene>
<dbReference type="PANTHER" id="PTHR30146">
    <property type="entry name" value="LACI-RELATED TRANSCRIPTIONAL REPRESSOR"/>
    <property type="match status" value="1"/>
</dbReference>
<evidence type="ECO:0000313" key="6">
    <source>
        <dbReference type="Proteomes" id="UP001606301"/>
    </source>
</evidence>
<dbReference type="Pfam" id="PF13377">
    <property type="entry name" value="Peripla_BP_3"/>
    <property type="match status" value="1"/>
</dbReference>
<dbReference type="SMART" id="SM00354">
    <property type="entry name" value="HTH_LACI"/>
    <property type="match status" value="1"/>
</dbReference>
<comment type="caution">
    <text evidence="5">The sequence shown here is derived from an EMBL/GenBank/DDBJ whole genome shotgun (WGS) entry which is preliminary data.</text>
</comment>
<dbReference type="Gene3D" id="3.40.50.2300">
    <property type="match status" value="2"/>
</dbReference>